<dbReference type="GO" id="GO:0003700">
    <property type="term" value="F:DNA-binding transcription factor activity"/>
    <property type="evidence" value="ECO:0007669"/>
    <property type="project" value="InterPro"/>
</dbReference>
<feature type="transmembrane region" description="Helical" evidence="4">
    <location>
        <begin position="252"/>
        <end position="272"/>
    </location>
</feature>
<evidence type="ECO:0000256" key="1">
    <source>
        <dbReference type="ARBA" id="ARBA00023015"/>
    </source>
</evidence>
<proteinExistence type="predicted"/>
<comment type="caution">
    <text evidence="6">The sequence shown here is derived from an EMBL/GenBank/DDBJ whole genome shotgun (WGS) entry which is preliminary data.</text>
</comment>
<dbReference type="Proteomes" id="UP000886884">
    <property type="component" value="Unassembled WGS sequence"/>
</dbReference>
<evidence type="ECO:0000313" key="6">
    <source>
        <dbReference type="EMBL" id="HIV28174.1"/>
    </source>
</evidence>
<feature type="transmembrane region" description="Helical" evidence="4">
    <location>
        <begin position="7"/>
        <end position="28"/>
    </location>
</feature>
<feature type="domain" description="HTH araC/xylS-type" evidence="5">
    <location>
        <begin position="584"/>
        <end position="682"/>
    </location>
</feature>
<gene>
    <name evidence="6" type="ORF">IAA64_09395</name>
</gene>
<dbReference type="SUPFAM" id="SSF46689">
    <property type="entry name" value="Homeodomain-like"/>
    <property type="match status" value="1"/>
</dbReference>
<dbReference type="EMBL" id="DVOT01000169">
    <property type="protein sequence ID" value="HIV28174.1"/>
    <property type="molecule type" value="Genomic_DNA"/>
</dbReference>
<reference evidence="6" key="2">
    <citation type="journal article" date="2021" name="PeerJ">
        <title>Extensive microbial diversity within the chicken gut microbiome revealed by metagenomics and culture.</title>
        <authorList>
            <person name="Gilroy R."/>
            <person name="Ravi A."/>
            <person name="Getino M."/>
            <person name="Pursley I."/>
            <person name="Horton D.L."/>
            <person name="Alikhan N.F."/>
            <person name="Baker D."/>
            <person name="Gharbi K."/>
            <person name="Hall N."/>
            <person name="Watson M."/>
            <person name="Adriaenssens E.M."/>
            <person name="Foster-Nyarko E."/>
            <person name="Jarju S."/>
            <person name="Secka A."/>
            <person name="Antonio M."/>
            <person name="Oren A."/>
            <person name="Chaudhuri R.R."/>
            <person name="La Ragione R."/>
            <person name="Hildebrand F."/>
            <person name="Pallen M.J."/>
        </authorList>
    </citation>
    <scope>NUCLEOTIDE SEQUENCE</scope>
    <source>
        <strain evidence="6">CHK183-6373</strain>
    </source>
</reference>
<protein>
    <submittedName>
        <fullName evidence="6">AraC family transcriptional regulator</fullName>
    </submittedName>
</protein>
<dbReference type="PANTHER" id="PTHR43280:SF2">
    <property type="entry name" value="HTH-TYPE TRANSCRIPTIONAL REGULATOR EXSA"/>
    <property type="match status" value="1"/>
</dbReference>
<evidence type="ECO:0000256" key="3">
    <source>
        <dbReference type="ARBA" id="ARBA00023163"/>
    </source>
</evidence>
<name>A0A9D1P9R7_9FIRM</name>
<evidence type="ECO:0000256" key="4">
    <source>
        <dbReference type="SAM" id="Phobius"/>
    </source>
</evidence>
<dbReference type="InterPro" id="IPR018060">
    <property type="entry name" value="HTH_AraC"/>
</dbReference>
<accession>A0A9D1P9R7</accession>
<evidence type="ECO:0000256" key="2">
    <source>
        <dbReference type="ARBA" id="ARBA00023125"/>
    </source>
</evidence>
<sequence>MKRYLLSYLSIAIFACTAISLVVFFVSVNEMHQLTLQESARRAQSIVDDLDEQMDIMQNIAYTISTMPEYKLSNLQKSKYREIEMLEDLSKYQGYTPLAGQFFLYYMGKENIFVLPEKTSCRFSLYAQTRLAYTSAAEFAQFHQELIGLAEAGILKMPNGNLLFCYPLWFASASNADGYLCFVVTQDSVAQRVRLIGGNFVHPISLYHYETCIYGEAQGTAALELCGENGICIQLSQQDIFPYRGITAYANAYWAIIAGTFIVTCAMALIAAKRHYKPIYELVHEIGGAPLLGKDELESLRVFLRRAVDTNKITQKQLQENAAWLNQQRQKNQEQMMLLALTGLYHAPLQQTAQRDDPLEEGRHFAVICVSCRGKYLVEELLAQICELGSADLELVAVRLPYESLIAVVASSWNGIDSFDVVRLLRELMEADHLAADFGVGLEVDSARRIPDSFAAALVDINNQMHAAAPNAREWYSEDKMEKLLAYIKAGQVEEARLALDAILTQIEALNPSILLRSYAYSSVINAVIRMARQNDVEISSDKMSVVLLYNQPEQARQRIFALLDELCMQFVARKDHKWEAKKAFLLAYIREHYLEYSFCLTELENVAGLSIRQIEQILRGEVHMTFKEYLTGLRMEEAKRLLATGMSVTEASNAVCYMSVSFFIKVFKRQTGMTPAEYKKSLEF</sequence>
<keyword evidence="3" id="KW-0804">Transcription</keyword>
<dbReference type="AlphaFoldDB" id="A0A9D1P9R7"/>
<keyword evidence="2" id="KW-0238">DNA-binding</keyword>
<keyword evidence="1" id="KW-0805">Transcription regulation</keyword>
<dbReference type="GO" id="GO:0043565">
    <property type="term" value="F:sequence-specific DNA binding"/>
    <property type="evidence" value="ECO:0007669"/>
    <property type="project" value="InterPro"/>
</dbReference>
<keyword evidence="4" id="KW-0472">Membrane</keyword>
<dbReference type="SMART" id="SM00342">
    <property type="entry name" value="HTH_ARAC"/>
    <property type="match status" value="1"/>
</dbReference>
<reference evidence="6" key="1">
    <citation type="submission" date="2020-10" db="EMBL/GenBank/DDBJ databases">
        <authorList>
            <person name="Gilroy R."/>
        </authorList>
    </citation>
    <scope>NUCLEOTIDE SEQUENCE</scope>
    <source>
        <strain evidence="6">CHK183-6373</strain>
    </source>
</reference>
<keyword evidence="4" id="KW-0812">Transmembrane</keyword>
<dbReference type="PROSITE" id="PS51257">
    <property type="entry name" value="PROKAR_LIPOPROTEIN"/>
    <property type="match status" value="1"/>
</dbReference>
<keyword evidence="4" id="KW-1133">Transmembrane helix</keyword>
<organism evidence="6 7">
    <name type="scientific">Candidatus Ornithocaccomicrobium faecavium</name>
    <dbReference type="NCBI Taxonomy" id="2840890"/>
    <lineage>
        <taxon>Bacteria</taxon>
        <taxon>Bacillati</taxon>
        <taxon>Bacillota</taxon>
        <taxon>Clostridia</taxon>
        <taxon>Candidatus Ornithocaccomicrobium</taxon>
    </lineage>
</organism>
<dbReference type="PANTHER" id="PTHR43280">
    <property type="entry name" value="ARAC-FAMILY TRANSCRIPTIONAL REGULATOR"/>
    <property type="match status" value="1"/>
</dbReference>
<evidence type="ECO:0000313" key="7">
    <source>
        <dbReference type="Proteomes" id="UP000886884"/>
    </source>
</evidence>
<dbReference type="PROSITE" id="PS01124">
    <property type="entry name" value="HTH_ARAC_FAMILY_2"/>
    <property type="match status" value="1"/>
</dbReference>
<dbReference type="InterPro" id="IPR009057">
    <property type="entry name" value="Homeodomain-like_sf"/>
</dbReference>
<dbReference type="Gene3D" id="1.10.10.60">
    <property type="entry name" value="Homeodomain-like"/>
    <property type="match status" value="1"/>
</dbReference>
<evidence type="ECO:0000259" key="5">
    <source>
        <dbReference type="PROSITE" id="PS01124"/>
    </source>
</evidence>
<dbReference type="Pfam" id="PF12833">
    <property type="entry name" value="HTH_18"/>
    <property type="match status" value="1"/>
</dbReference>